<evidence type="ECO:0000256" key="10">
    <source>
        <dbReference type="SAM" id="Coils"/>
    </source>
</evidence>
<dbReference type="PANTHER" id="PTHR44936:SF9">
    <property type="entry name" value="SENSOR PROTEIN CREC"/>
    <property type="match status" value="1"/>
</dbReference>
<dbReference type="AlphaFoldDB" id="A0A2W1KD13"/>
<keyword evidence="7 13" id="KW-0418">Kinase</keyword>
<dbReference type="SMART" id="SM00388">
    <property type="entry name" value="HisKA"/>
    <property type="match status" value="1"/>
</dbReference>
<dbReference type="Gene3D" id="1.10.287.130">
    <property type="match status" value="1"/>
</dbReference>
<evidence type="ECO:0000256" key="5">
    <source>
        <dbReference type="ARBA" id="ARBA00022553"/>
    </source>
</evidence>
<keyword evidence="9" id="KW-0843">Virulence</keyword>
<reference evidence="13 14" key="1">
    <citation type="submission" date="2018-06" db="EMBL/GenBank/DDBJ databases">
        <title>Draft sequence of Acidithiobacillus ferrooxidans CCM 4253.</title>
        <authorList>
            <person name="Moya-Beltran A."/>
            <person name="Castro M."/>
            <person name="Covarrubias P.C."/>
            <person name="Issotta F."/>
            <person name="Janiczek O."/>
            <person name="Mandl M."/>
            <person name="Kucera J."/>
            <person name="Quatrini R."/>
        </authorList>
    </citation>
    <scope>NUCLEOTIDE SEQUENCE [LARGE SCALE GENOMIC DNA]</scope>
    <source>
        <strain evidence="13 14">CCM 4253</strain>
    </source>
</reference>
<dbReference type="Proteomes" id="UP000248886">
    <property type="component" value="Unassembled WGS sequence"/>
</dbReference>
<keyword evidence="8" id="KW-0902">Two-component regulatory system</keyword>
<feature type="coiled-coil region" evidence="10">
    <location>
        <begin position="284"/>
        <end position="311"/>
    </location>
</feature>
<dbReference type="Pfam" id="PF00512">
    <property type="entry name" value="HisKA"/>
    <property type="match status" value="1"/>
</dbReference>
<evidence type="ECO:0000256" key="8">
    <source>
        <dbReference type="ARBA" id="ARBA00023012"/>
    </source>
</evidence>
<dbReference type="InterPro" id="IPR003594">
    <property type="entry name" value="HATPase_dom"/>
</dbReference>
<dbReference type="PANTHER" id="PTHR44936">
    <property type="entry name" value="SENSOR PROTEIN CREC"/>
    <property type="match status" value="1"/>
</dbReference>
<keyword evidence="11" id="KW-1133">Transmembrane helix</keyword>
<dbReference type="PROSITE" id="PS50109">
    <property type="entry name" value="HIS_KIN"/>
    <property type="match status" value="1"/>
</dbReference>
<dbReference type="CDD" id="cd00082">
    <property type="entry name" value="HisKA"/>
    <property type="match status" value="1"/>
</dbReference>
<evidence type="ECO:0000256" key="1">
    <source>
        <dbReference type="ARBA" id="ARBA00000085"/>
    </source>
</evidence>
<dbReference type="InterPro" id="IPR003661">
    <property type="entry name" value="HisK_dim/P_dom"/>
</dbReference>
<feature type="transmembrane region" description="Helical" evidence="11">
    <location>
        <begin position="228"/>
        <end position="248"/>
    </location>
</feature>
<evidence type="ECO:0000256" key="3">
    <source>
        <dbReference type="ARBA" id="ARBA00012438"/>
    </source>
</evidence>
<dbReference type="InterPro" id="IPR005467">
    <property type="entry name" value="His_kinase_dom"/>
</dbReference>
<dbReference type="InterPro" id="IPR036097">
    <property type="entry name" value="HisK_dim/P_sf"/>
</dbReference>
<comment type="caution">
    <text evidence="13">The sequence shown here is derived from an EMBL/GenBank/DDBJ whole genome shotgun (WGS) entry which is preliminary data.</text>
</comment>
<comment type="subcellular location">
    <subcellularLocation>
        <location evidence="2">Cell membrane</location>
        <topology evidence="2">Multi-pass membrane protein</topology>
    </subcellularLocation>
</comment>
<dbReference type="InterPro" id="IPR036890">
    <property type="entry name" value="HATPase_C_sf"/>
</dbReference>
<comment type="catalytic activity">
    <reaction evidence="1">
        <text>ATP + protein L-histidine = ADP + protein N-phospho-L-histidine.</text>
        <dbReference type="EC" id="2.7.13.3"/>
    </reaction>
</comment>
<proteinExistence type="predicted"/>
<feature type="transmembrane region" description="Helical" evidence="11">
    <location>
        <begin position="82"/>
        <end position="104"/>
    </location>
</feature>
<evidence type="ECO:0000256" key="7">
    <source>
        <dbReference type="ARBA" id="ARBA00022777"/>
    </source>
</evidence>
<dbReference type="Gene3D" id="6.10.340.10">
    <property type="match status" value="1"/>
</dbReference>
<accession>A0A2W1KD13</accession>
<dbReference type="SMART" id="SM00387">
    <property type="entry name" value="HATPase_c"/>
    <property type="match status" value="1"/>
</dbReference>
<dbReference type="SUPFAM" id="SSF55874">
    <property type="entry name" value="ATPase domain of HSP90 chaperone/DNA topoisomerase II/histidine kinase"/>
    <property type="match status" value="1"/>
</dbReference>
<evidence type="ECO:0000256" key="6">
    <source>
        <dbReference type="ARBA" id="ARBA00022679"/>
    </source>
</evidence>
<protein>
    <recommendedName>
        <fullName evidence="3">histidine kinase</fullName>
        <ecNumber evidence="3">2.7.13.3</ecNumber>
    </recommendedName>
</protein>
<dbReference type="GO" id="GO:0005886">
    <property type="term" value="C:plasma membrane"/>
    <property type="evidence" value="ECO:0007669"/>
    <property type="project" value="UniProtKB-SubCell"/>
</dbReference>
<dbReference type="Gene3D" id="3.30.565.10">
    <property type="entry name" value="Histidine kinase-like ATPase, C-terminal domain"/>
    <property type="match status" value="1"/>
</dbReference>
<dbReference type="PRINTS" id="PR00344">
    <property type="entry name" value="BCTRLSENSOR"/>
</dbReference>
<keyword evidence="4" id="KW-1003">Cell membrane</keyword>
<evidence type="ECO:0000313" key="14">
    <source>
        <dbReference type="Proteomes" id="UP000248886"/>
    </source>
</evidence>
<gene>
    <name evidence="13" type="ORF">DN052_12865</name>
</gene>
<name>A0A2W1KD13_ACIFR</name>
<evidence type="ECO:0000259" key="12">
    <source>
        <dbReference type="PROSITE" id="PS50109"/>
    </source>
</evidence>
<keyword evidence="6" id="KW-0808">Transferase</keyword>
<dbReference type="InterPro" id="IPR050980">
    <property type="entry name" value="2C_sensor_his_kinase"/>
</dbReference>
<evidence type="ECO:0000256" key="9">
    <source>
        <dbReference type="ARBA" id="ARBA00023026"/>
    </source>
</evidence>
<dbReference type="EC" id="2.7.13.3" evidence="3"/>
<feature type="domain" description="Histidine kinase" evidence="12">
    <location>
        <begin position="327"/>
        <end position="533"/>
    </location>
</feature>
<organism evidence="13 14">
    <name type="scientific">Acidithiobacillus ferrooxidans</name>
    <name type="common">Thiobacillus ferrooxidans</name>
    <dbReference type="NCBI Taxonomy" id="920"/>
    <lineage>
        <taxon>Bacteria</taxon>
        <taxon>Pseudomonadati</taxon>
        <taxon>Pseudomonadota</taxon>
        <taxon>Acidithiobacillia</taxon>
        <taxon>Acidithiobacillales</taxon>
        <taxon>Acidithiobacillaceae</taxon>
        <taxon>Acidithiobacillus</taxon>
    </lineage>
</organism>
<evidence type="ECO:0000256" key="4">
    <source>
        <dbReference type="ARBA" id="ARBA00022475"/>
    </source>
</evidence>
<sequence>MTGLIMVATEYPAEHMCAVHPIQNLRHLARPRTFIHGTRMVCAGFGVLLVQRKHEDLLLTAHISQSVALNFWRRLSVRSKSIIFVLMLIAGIYGTIVLFLYTAVERNMEKQIHSKVLHLSRGLARDAADPLLSENSNTLIKLVEQVENNPLIRHAIITDQQGLTVASTQSTAIGRQGLVPTNLEREEFTAPIRAGSHILGYVSLRANNDVIQSIVDTRMDLAIRRLSFLGMITAFIGLIGASLISNTFTRPIRRLSQKMADVESRLHVDGFPQYSPIPGDGDEITRLEEGFKRLEQRLQQYLVELDQLHRRQQAMQCMATIGEMSAQVAHEIRNALSSLRGAARYLVRYEQPVNRQEFINIIEEEVQRLYDMTQGFLDFGRPYHIKLTEVPALDLFFRSSKRHATDLEAKQITLTINCPPSLQVVADPQLFEQAISNLLLNAVEALPNHGGCITLYGRREENGQFVAGVVDNGPGVPPERANDIFKPYVTGKAKGGGLGLAVVTKIMMVHDGRVELRHREVGAEFALCLPPQGFGQ</sequence>
<evidence type="ECO:0000256" key="11">
    <source>
        <dbReference type="SAM" id="Phobius"/>
    </source>
</evidence>
<dbReference type="GO" id="GO:0000155">
    <property type="term" value="F:phosphorelay sensor kinase activity"/>
    <property type="evidence" value="ECO:0007669"/>
    <property type="project" value="InterPro"/>
</dbReference>
<keyword evidence="10" id="KW-0175">Coiled coil</keyword>
<keyword evidence="11" id="KW-0812">Transmembrane</keyword>
<evidence type="ECO:0000256" key="2">
    <source>
        <dbReference type="ARBA" id="ARBA00004651"/>
    </source>
</evidence>
<dbReference type="InterPro" id="IPR004358">
    <property type="entry name" value="Sig_transdc_His_kin-like_C"/>
</dbReference>
<dbReference type="EMBL" id="QKQP01000006">
    <property type="protein sequence ID" value="PZD80385.1"/>
    <property type="molecule type" value="Genomic_DNA"/>
</dbReference>
<dbReference type="OrthoDB" id="224978at2"/>
<evidence type="ECO:0000313" key="13">
    <source>
        <dbReference type="EMBL" id="PZD80385.1"/>
    </source>
</evidence>
<dbReference type="Pfam" id="PF02518">
    <property type="entry name" value="HATPase_c"/>
    <property type="match status" value="1"/>
</dbReference>
<keyword evidence="5" id="KW-0597">Phosphoprotein</keyword>
<dbReference type="SUPFAM" id="SSF47384">
    <property type="entry name" value="Homodimeric domain of signal transducing histidine kinase"/>
    <property type="match status" value="1"/>
</dbReference>
<keyword evidence="11" id="KW-0472">Membrane</keyword>